<feature type="compositionally biased region" description="Polar residues" evidence="2">
    <location>
        <begin position="142"/>
        <end position="171"/>
    </location>
</feature>
<keyword evidence="1" id="KW-0809">Transit peptide</keyword>
<dbReference type="SMART" id="SM00577">
    <property type="entry name" value="CPDc"/>
    <property type="match status" value="1"/>
</dbReference>
<dbReference type="Proteomes" id="UP001303373">
    <property type="component" value="Chromosome 12"/>
</dbReference>
<dbReference type="EMBL" id="CP138591">
    <property type="protein sequence ID" value="WPH04029.1"/>
    <property type="molecule type" value="Genomic_DNA"/>
</dbReference>
<gene>
    <name evidence="4" type="ORF">R9X50_00691300</name>
</gene>
<evidence type="ECO:0000256" key="2">
    <source>
        <dbReference type="SAM" id="MobiDB-lite"/>
    </source>
</evidence>
<feature type="compositionally biased region" description="Polar residues" evidence="2">
    <location>
        <begin position="179"/>
        <end position="190"/>
    </location>
</feature>
<dbReference type="InterPro" id="IPR050365">
    <property type="entry name" value="TIM50"/>
</dbReference>
<dbReference type="Gene3D" id="3.40.50.1000">
    <property type="entry name" value="HAD superfamily/HAD-like"/>
    <property type="match status" value="1"/>
</dbReference>
<evidence type="ECO:0000313" key="4">
    <source>
        <dbReference type="EMBL" id="WPH04029.1"/>
    </source>
</evidence>
<keyword evidence="1" id="KW-0813">Transport</keyword>
<dbReference type="InterPro" id="IPR004274">
    <property type="entry name" value="FCP1_dom"/>
</dbReference>
<accession>A0AAQ3M9R5</accession>
<keyword evidence="1" id="KW-0811">Translocation</keyword>
<keyword evidence="1" id="KW-0653">Protein transport</keyword>
<dbReference type="InterPro" id="IPR036412">
    <property type="entry name" value="HAD-like_sf"/>
</dbReference>
<dbReference type="Pfam" id="PF03031">
    <property type="entry name" value="NIF"/>
    <property type="match status" value="1"/>
</dbReference>
<dbReference type="PROSITE" id="PS50969">
    <property type="entry name" value="FCP1"/>
    <property type="match status" value="1"/>
</dbReference>
<feature type="domain" description="FCP1 homology" evidence="3">
    <location>
        <begin position="235"/>
        <end position="401"/>
    </location>
</feature>
<dbReference type="InterPro" id="IPR023214">
    <property type="entry name" value="HAD_sf"/>
</dbReference>
<feature type="region of interest" description="Disordered" evidence="2">
    <location>
        <begin position="18"/>
        <end position="211"/>
    </location>
</feature>
<protein>
    <recommendedName>
        <fullName evidence="1">Mitochondrial import inner membrane translocase subunit TIM50</fullName>
    </recommendedName>
</protein>
<dbReference type="AlphaFoldDB" id="A0AAQ3M9R5"/>
<sequence length="437" mass="49163">MVASRDEMESLSKELRDLVLGSKTSQAISLDSETSALEASEKQDYCPTSASKADLPLKDSVNADDGLKQENATKNPRARRRRKPLRSKTESLKPANQEPQAQSAQAQTASTSLSDDVPQSALAWRESRSNTPSRLGPHAANYDSQSSAPSGASIVPSQSPKKANTQNTSLKSQRHKNARNVNFSSTNAMQSPMRASQSPASTPPSTPRPYLQVMRRPIPSPEYLTFAARIPRTTSEPRKLLVVLDLNGTLLYRTNKQSFKSRPKVALFLRYLFANHKVMVWSSATLPNVDVMCEKIFKEEQLDQLVAIWARDKLRLSRDNYKERVQVYKRLSWIWDNALIKQAAQDMGTEWDQDNTVLIDDNLEKAASEPHNLLQIEEFTARPEQMTTDVLGQVVEYLETLARQKDLSAYMRIHPFAYKADAPPYDWTRVLNVRDGA</sequence>
<keyword evidence="5" id="KW-1185">Reference proteome</keyword>
<organism evidence="4 5">
    <name type="scientific">Acrodontium crateriforme</name>
    <dbReference type="NCBI Taxonomy" id="150365"/>
    <lineage>
        <taxon>Eukaryota</taxon>
        <taxon>Fungi</taxon>
        <taxon>Dikarya</taxon>
        <taxon>Ascomycota</taxon>
        <taxon>Pezizomycotina</taxon>
        <taxon>Dothideomycetes</taxon>
        <taxon>Dothideomycetidae</taxon>
        <taxon>Mycosphaerellales</taxon>
        <taxon>Teratosphaeriaceae</taxon>
        <taxon>Acrodontium</taxon>
    </lineage>
</organism>
<evidence type="ECO:0000256" key="1">
    <source>
        <dbReference type="RuleBase" id="RU365079"/>
    </source>
</evidence>
<comment type="function">
    <text evidence="1">Essential component of the TIM23 complex, a complex that mediates the translocation of transit peptide-containing proteins across the mitochondrial inner membrane.</text>
</comment>
<evidence type="ECO:0000313" key="5">
    <source>
        <dbReference type="Proteomes" id="UP001303373"/>
    </source>
</evidence>
<feature type="compositionally biased region" description="Low complexity" evidence="2">
    <location>
        <begin position="100"/>
        <end position="114"/>
    </location>
</feature>
<feature type="compositionally biased region" description="Basic residues" evidence="2">
    <location>
        <begin position="76"/>
        <end position="86"/>
    </location>
</feature>
<comment type="similarity">
    <text evidence="1">Belongs to the TIM50 family.</text>
</comment>
<reference evidence="4 5" key="1">
    <citation type="submission" date="2023-11" db="EMBL/GenBank/DDBJ databases">
        <title>An acidophilic fungus is an integral part of prey digestion in a carnivorous sundew plant.</title>
        <authorList>
            <person name="Tsai I.J."/>
        </authorList>
    </citation>
    <scope>NUCLEOTIDE SEQUENCE [LARGE SCALE GENOMIC DNA]</scope>
    <source>
        <strain evidence="4">169a</strain>
    </source>
</reference>
<evidence type="ECO:0000259" key="3">
    <source>
        <dbReference type="PROSITE" id="PS50969"/>
    </source>
</evidence>
<dbReference type="GO" id="GO:0005744">
    <property type="term" value="C:TIM23 mitochondrial import inner membrane translocase complex"/>
    <property type="evidence" value="ECO:0007669"/>
    <property type="project" value="UniProtKB-UniRule"/>
</dbReference>
<dbReference type="SUPFAM" id="SSF56784">
    <property type="entry name" value="HAD-like"/>
    <property type="match status" value="1"/>
</dbReference>
<dbReference type="GO" id="GO:0015031">
    <property type="term" value="P:protein transport"/>
    <property type="evidence" value="ECO:0007669"/>
    <property type="project" value="UniProtKB-KW"/>
</dbReference>
<comment type="subcellular location">
    <subcellularLocation>
        <location evidence="1">Mitochondrion inner membrane</location>
        <topology evidence="1">Single-pass membrane protein</topology>
    </subcellularLocation>
</comment>
<proteinExistence type="inferred from homology"/>
<feature type="compositionally biased region" description="Polar residues" evidence="2">
    <location>
        <begin position="22"/>
        <end position="37"/>
    </location>
</feature>
<keyword evidence="1" id="KW-0496">Mitochondrion</keyword>
<name>A0AAQ3M9R5_9PEZI</name>
<dbReference type="PANTHER" id="PTHR12210">
    <property type="entry name" value="DULLARD PROTEIN PHOSPHATASE"/>
    <property type="match status" value="1"/>
</dbReference>
<comment type="subunit">
    <text evidence="1">Component of the TIM23 complex.</text>
</comment>